<proteinExistence type="predicted"/>
<sequence>MRDRMLTADVPLGPFEGTGITVYSAKGRNARLHVRSDCGLLRTANVTTAEVPLNAEVVDRFCSGCADWGPSVRPTSGLGVFMGALGGAGLLYQLGAYAEPDEDAYWTQEEVRAAAGLLRSERDAGDEGDEGDGRWEARREADALRERVLSHWRHAAGSLHRAQTAIAHFPWLTEWARPKVLAKENYLQTVRAQAALFVDPAGLVVAAAAAALDTPPLPVDDPAFAVLGDRGRIFARLSALWRGWQYSAAQGSERPASRAIRRYDLVEDIRSRKKGREEALEGAARLIRSWEEEARAAAATTDATPAEWVTARLPERPEEPSRRGVSGVLDDLDEWTLGVLLTWTVTADWSRGALTLKVPTLVADRLLASSGPLACERGTGTAPAEAVPGERPGFVRPGVFDDTPVFDRRPVTRAHLRALRTFSYAADQLYIVFSSGGGAEVLPLDAIERRVERGWHGVIVAGASDLPESVIGPWLKDVGLSPEAEEGTHPGHDGAGEDDRFGADAGLAAGARAAVRWAYDERAKEHTLRTLAMARGVSDLRSLDTGRPGALPVAVWQGLLTPGPLDLRPFRLPGAGRRRGGSGIPLGVLGPVQIYATNADPAFEGKGHSPFCRHTGERGLAHTDDLLSVSDLLARDDWDWCSKCGGYAARRLTDTQLSYYRAAHRLHHIAGRLGDERTHHAPVAPDALIKQLDELAARGPDGHEYGDWEGSRRWRAIVDDLRDRAERRRLDTAP</sequence>
<keyword evidence="3" id="KW-1185">Reference proteome</keyword>
<feature type="compositionally biased region" description="Basic and acidic residues" evidence="1">
    <location>
        <begin position="313"/>
        <end position="322"/>
    </location>
</feature>
<comment type="caution">
    <text evidence="2">The sequence shown here is derived from an EMBL/GenBank/DDBJ whole genome shotgun (WGS) entry which is preliminary data.</text>
</comment>
<feature type="region of interest" description="Disordered" evidence="1">
    <location>
        <begin position="480"/>
        <end position="499"/>
    </location>
</feature>
<protein>
    <submittedName>
        <fullName evidence="2">Uncharacterized protein</fullName>
    </submittedName>
</protein>
<name>A0ABW0WDL1_STRNO</name>
<feature type="compositionally biased region" description="Low complexity" evidence="1">
    <location>
        <begin position="298"/>
        <end position="307"/>
    </location>
</feature>
<evidence type="ECO:0000313" key="2">
    <source>
        <dbReference type="EMBL" id="MFC5655745.1"/>
    </source>
</evidence>
<dbReference type="RefSeq" id="WP_344349533.1">
    <property type="nucleotide sequence ID" value="NZ_BAAASM010000030.1"/>
</dbReference>
<evidence type="ECO:0000256" key="1">
    <source>
        <dbReference type="SAM" id="MobiDB-lite"/>
    </source>
</evidence>
<reference evidence="3" key="1">
    <citation type="journal article" date="2019" name="Int. J. Syst. Evol. Microbiol.">
        <title>The Global Catalogue of Microorganisms (GCM) 10K type strain sequencing project: providing services to taxonomists for standard genome sequencing and annotation.</title>
        <authorList>
            <consortium name="The Broad Institute Genomics Platform"/>
            <consortium name="The Broad Institute Genome Sequencing Center for Infectious Disease"/>
            <person name="Wu L."/>
            <person name="Ma J."/>
        </authorList>
    </citation>
    <scope>NUCLEOTIDE SEQUENCE [LARGE SCALE GENOMIC DNA]</scope>
    <source>
        <strain evidence="3">KCTC 5701</strain>
    </source>
</reference>
<organism evidence="2 3">
    <name type="scientific">Streptomyces nogalater</name>
    <dbReference type="NCBI Taxonomy" id="38314"/>
    <lineage>
        <taxon>Bacteria</taxon>
        <taxon>Bacillati</taxon>
        <taxon>Actinomycetota</taxon>
        <taxon>Actinomycetes</taxon>
        <taxon>Kitasatosporales</taxon>
        <taxon>Streptomycetaceae</taxon>
        <taxon>Streptomyces</taxon>
    </lineage>
</organism>
<feature type="compositionally biased region" description="Basic and acidic residues" evidence="1">
    <location>
        <begin position="486"/>
        <end position="499"/>
    </location>
</feature>
<dbReference type="Proteomes" id="UP001596065">
    <property type="component" value="Unassembled WGS sequence"/>
</dbReference>
<accession>A0ABW0WDL1</accession>
<feature type="region of interest" description="Disordered" evidence="1">
    <location>
        <begin position="298"/>
        <end position="325"/>
    </location>
</feature>
<dbReference type="EMBL" id="JBHSOE010000011">
    <property type="protein sequence ID" value="MFC5655745.1"/>
    <property type="molecule type" value="Genomic_DNA"/>
</dbReference>
<evidence type="ECO:0000313" key="3">
    <source>
        <dbReference type="Proteomes" id="UP001596065"/>
    </source>
</evidence>
<gene>
    <name evidence="2" type="ORF">ACFP3J_09595</name>
</gene>